<evidence type="ECO:0000313" key="11">
    <source>
        <dbReference type="Proteomes" id="UP000241890"/>
    </source>
</evidence>
<dbReference type="UniPathway" id="UPA00282"/>
<dbReference type="AlphaFoldDB" id="A0A2R5GCF5"/>
<protein>
    <submittedName>
        <fullName evidence="10">Uncharacterized protein</fullName>
    </submittedName>
</protein>
<evidence type="ECO:0000256" key="2">
    <source>
        <dbReference type="ARBA" id="ARBA00005189"/>
    </source>
</evidence>
<reference evidence="10 11" key="1">
    <citation type="submission" date="2017-12" db="EMBL/GenBank/DDBJ databases">
        <title>Sequencing, de novo assembly and annotation of complete genome of a new Thraustochytrid species, strain FCC1311.</title>
        <authorList>
            <person name="Sedici K."/>
            <person name="Godart F."/>
            <person name="Aiese Cigliano R."/>
            <person name="Sanseverino W."/>
            <person name="Barakat M."/>
            <person name="Ortet P."/>
            <person name="Marechal E."/>
            <person name="Cagnac O."/>
            <person name="Amato A."/>
        </authorList>
    </citation>
    <scope>NUCLEOTIDE SEQUENCE [LARGE SCALE GENOMIC DNA]</scope>
</reference>
<comment type="caution">
    <text evidence="10">The sequence shown here is derived from an EMBL/GenBank/DDBJ whole genome shotgun (WGS) entry which is preliminary data.</text>
</comment>
<dbReference type="Pfam" id="PF06974">
    <property type="entry name" value="WS_DGAT_C"/>
    <property type="match status" value="1"/>
</dbReference>
<gene>
    <name evidence="10" type="ORF">FCC1311_017091</name>
</gene>
<dbReference type="InterPro" id="IPR045034">
    <property type="entry name" value="O-acyltransferase_WSD1-like"/>
</dbReference>
<dbReference type="GO" id="GO:0004144">
    <property type="term" value="F:diacylglycerol O-acyltransferase activity"/>
    <property type="evidence" value="ECO:0007669"/>
    <property type="project" value="UniProtKB-EC"/>
</dbReference>
<evidence type="ECO:0000256" key="7">
    <source>
        <dbReference type="ARBA" id="ARBA00048109"/>
    </source>
</evidence>
<dbReference type="PANTHER" id="PTHR31650:SF1">
    <property type="entry name" value="WAX ESTER SYNTHASE_DIACYLGLYCEROL ACYLTRANSFERASE 4-RELATED"/>
    <property type="match status" value="1"/>
</dbReference>
<comment type="pathway">
    <text evidence="1">Glycerolipid metabolism; triacylglycerol biosynthesis.</text>
</comment>
<dbReference type="PANTHER" id="PTHR31650">
    <property type="entry name" value="O-ACYLTRANSFERASE (WSD1-LIKE) FAMILY PROTEIN"/>
    <property type="match status" value="1"/>
</dbReference>
<keyword evidence="4" id="KW-0012">Acyltransferase</keyword>
<evidence type="ECO:0000256" key="5">
    <source>
        <dbReference type="ARBA" id="ARBA00024360"/>
    </source>
</evidence>
<evidence type="ECO:0000259" key="9">
    <source>
        <dbReference type="Pfam" id="PF06974"/>
    </source>
</evidence>
<evidence type="ECO:0000313" key="10">
    <source>
        <dbReference type="EMBL" id="GBG28657.1"/>
    </source>
</evidence>
<dbReference type="InterPro" id="IPR004255">
    <property type="entry name" value="O-acyltransferase_WSD1_N"/>
</dbReference>
<dbReference type="GO" id="GO:0019432">
    <property type="term" value="P:triglyceride biosynthetic process"/>
    <property type="evidence" value="ECO:0007669"/>
    <property type="project" value="UniProtKB-UniPathway"/>
</dbReference>
<dbReference type="GO" id="GO:0047196">
    <property type="term" value="F:long-chain-alcohol O-fatty-acyltransferase activity"/>
    <property type="evidence" value="ECO:0007669"/>
    <property type="project" value="UniProtKB-EC"/>
</dbReference>
<comment type="catalytic activity">
    <reaction evidence="7">
        <text>an acyl-CoA + a 1,2-diacyl-sn-glycerol = a triacyl-sn-glycerol + CoA</text>
        <dbReference type="Rhea" id="RHEA:10868"/>
        <dbReference type="ChEBI" id="CHEBI:17815"/>
        <dbReference type="ChEBI" id="CHEBI:57287"/>
        <dbReference type="ChEBI" id="CHEBI:58342"/>
        <dbReference type="ChEBI" id="CHEBI:64615"/>
        <dbReference type="EC" id="2.3.1.20"/>
    </reaction>
</comment>
<proteinExistence type="inferred from homology"/>
<dbReference type="GO" id="GO:0005886">
    <property type="term" value="C:plasma membrane"/>
    <property type="evidence" value="ECO:0007669"/>
    <property type="project" value="TreeGrafter"/>
</dbReference>
<dbReference type="Pfam" id="PF03007">
    <property type="entry name" value="WS_DGAT_cat"/>
    <property type="match status" value="1"/>
</dbReference>
<evidence type="ECO:0000259" key="8">
    <source>
        <dbReference type="Pfam" id="PF03007"/>
    </source>
</evidence>
<dbReference type="EMBL" id="BEYU01000046">
    <property type="protein sequence ID" value="GBG28657.1"/>
    <property type="molecule type" value="Genomic_DNA"/>
</dbReference>
<sequence length="516" mass="57009">MGKGAKAARDALQVASSPVEVVDLDEGDAKGDFAQFPDEVLQRLDSRPGTRRRASIVSRIFSSLQDEAQHKSVWITGILFLATSPGIDKLRNEVGHRLLSIPRFRSVVQKKSPSSPAYFTEVDTSEIDMNYHFITILDETSPTREEVYEYVSTMYETWNPDLGKPLWQILFVPRTADGGAVVITRINHAIGDGISQVEVLMRLIDAKDEADAEAAAQAAETARPPPKRKVAKTFGPLNRAGIFAGGIYDGLTAILRSPDPQNSLQHGHEGATSLKRKFAFTEKIALDRIKAVKNKLEGATINDVLMLLLNETLHRYFKEAGDEAVLNGSRVTAQFPISTRPRNAEAFRNDDPCNSIAYGYLKFRFEDNGPMIDRFWRIKRDIDKIKLSPAPFVGIRTLRNLSPMLSRSMLNKLALGVGDLATGQLSNVAAPQTPVHIAGARVDDMSFVLLAPTSLYMGLLSYNGQVNCAICLNGELEADPKDVVRSWGTVFDEFESEVLAYDGDLIPRPRSFLDSL</sequence>
<keyword evidence="3" id="KW-0808">Transferase</keyword>
<evidence type="ECO:0000256" key="6">
    <source>
        <dbReference type="ARBA" id="ARBA00047604"/>
    </source>
</evidence>
<accession>A0A2R5GCF5</accession>
<comment type="similarity">
    <text evidence="5">In the N-terminal section; belongs to the long-chain O-acyltransferase family.</text>
</comment>
<name>A0A2R5GCF5_9STRA</name>
<evidence type="ECO:0000256" key="3">
    <source>
        <dbReference type="ARBA" id="ARBA00022679"/>
    </source>
</evidence>
<keyword evidence="11" id="KW-1185">Reference proteome</keyword>
<dbReference type="InterPro" id="IPR009721">
    <property type="entry name" value="O-acyltransferase_WSD1_C"/>
</dbReference>
<comment type="catalytic activity">
    <reaction evidence="6">
        <text>a long chain fatty alcohol + a fatty acyl-CoA = a long-chain alcohol wax ester + CoA</text>
        <dbReference type="Rhea" id="RHEA:38443"/>
        <dbReference type="ChEBI" id="CHEBI:17135"/>
        <dbReference type="ChEBI" id="CHEBI:57287"/>
        <dbReference type="ChEBI" id="CHEBI:77636"/>
        <dbReference type="ChEBI" id="CHEBI:235323"/>
        <dbReference type="EC" id="2.3.1.75"/>
    </reaction>
</comment>
<comment type="pathway">
    <text evidence="2">Lipid metabolism.</text>
</comment>
<dbReference type="Proteomes" id="UP000241890">
    <property type="component" value="Unassembled WGS sequence"/>
</dbReference>
<organism evidence="10 11">
    <name type="scientific">Hondaea fermentalgiana</name>
    <dbReference type="NCBI Taxonomy" id="2315210"/>
    <lineage>
        <taxon>Eukaryota</taxon>
        <taxon>Sar</taxon>
        <taxon>Stramenopiles</taxon>
        <taxon>Bigyra</taxon>
        <taxon>Labyrinthulomycetes</taxon>
        <taxon>Thraustochytrida</taxon>
        <taxon>Thraustochytriidae</taxon>
        <taxon>Hondaea</taxon>
    </lineage>
</organism>
<feature type="domain" description="O-acyltransferase WSD1-like N-terminal" evidence="8">
    <location>
        <begin position="87"/>
        <end position="304"/>
    </location>
</feature>
<evidence type="ECO:0000256" key="4">
    <source>
        <dbReference type="ARBA" id="ARBA00023315"/>
    </source>
</evidence>
<feature type="domain" description="O-acyltransferase WSD1 C-terminal" evidence="9">
    <location>
        <begin position="354"/>
        <end position="493"/>
    </location>
</feature>
<evidence type="ECO:0000256" key="1">
    <source>
        <dbReference type="ARBA" id="ARBA00004771"/>
    </source>
</evidence>
<dbReference type="OrthoDB" id="619536at2759"/>
<dbReference type="InParanoid" id="A0A2R5GCF5"/>